<dbReference type="AlphaFoldDB" id="A0A1N5V525"/>
<dbReference type="Proteomes" id="UP000187822">
    <property type="component" value="Chromosome I"/>
</dbReference>
<dbReference type="Proteomes" id="UP000195607">
    <property type="component" value="Chromosome I"/>
</dbReference>
<reference evidence="2 5" key="1">
    <citation type="submission" date="2016-04" db="EMBL/GenBank/DDBJ databases">
        <authorList>
            <person name="Evans L.H."/>
            <person name="Alamgir A."/>
            <person name="Owens N."/>
            <person name="Weber N.D."/>
            <person name="Virtaneva K."/>
            <person name="Barbian K."/>
            <person name="Babar A."/>
            <person name="Rosenke K."/>
        </authorList>
    </citation>
    <scope>NUCLEOTIDE SEQUENCE [LARGE SCALE GENOMIC DNA]</scope>
    <source>
        <strain evidence="2">S5</strain>
        <strain evidence="5">S5(T) (JCM 30642 \VKM B-2941)</strain>
    </source>
</reference>
<dbReference type="EMBL" id="LT671858">
    <property type="protein sequence ID" value="SIM68272.1"/>
    <property type="molecule type" value="Genomic_DNA"/>
</dbReference>
<evidence type="ECO:0000313" key="3">
    <source>
        <dbReference type="EMBL" id="SJK85045.1"/>
    </source>
</evidence>
<dbReference type="STRING" id="1673428.CPM_1242"/>
<proteinExistence type="predicted"/>
<feature type="transmembrane region" description="Helical" evidence="1">
    <location>
        <begin position="245"/>
        <end position="262"/>
    </location>
</feature>
<sequence length="287" mass="31789">MATYSKKIDFEIYIYIFIINSIMDRKTLMAYLSAGIILMVGFGGLIYYNPAVHDNKIQTHELGHYIREYYLKELGNVSHKSTFRTESSNVAGVKAINNTIRMNYTFYMGSNNVTGELLNVYLNGKLIHRSLLINSTKLNGNITIIPLYSLSGNYNTITLFNSANSKNKKGTGGSYVYVNLKGIYSWGTNGNALAFTQDMTDLLLSIMAAGIPISALASVGILSVVFAVGASTIGLYDAWGGDNGVFFFSENFLFFAFAWINSPYNHVPSYLRDDGSYPLTVYNGELP</sequence>
<dbReference type="KEGG" id="cdiv:CPM_1242"/>
<feature type="transmembrane region" description="Helical" evidence="1">
    <location>
        <begin position="28"/>
        <end position="48"/>
    </location>
</feature>
<keyword evidence="1" id="KW-1133">Transmembrane helix</keyword>
<reference evidence="4" key="3">
    <citation type="submission" date="2016-06" db="EMBL/GenBank/DDBJ databases">
        <authorList>
            <person name="Toshchakov V.S."/>
        </authorList>
    </citation>
    <scope>NUCLEOTIDE SEQUENCE [LARGE SCALE GENOMIC DNA]</scope>
    <source>
        <strain>PM4 (JCM 30641</strain>
        <strain evidence="4">\VKM B-2940)</strain>
    </source>
</reference>
<evidence type="ECO:0000313" key="2">
    <source>
        <dbReference type="EMBL" id="SIM68272.1"/>
    </source>
</evidence>
<name>A0A1N5V525_9ARCH</name>
<reference evidence="3" key="2">
    <citation type="submission" date="2016-06" db="EMBL/GenBank/DDBJ databases">
        <authorList>
            <person name="Olsen C.W."/>
            <person name="Carey S."/>
            <person name="Hinshaw L."/>
            <person name="Karasin A.I."/>
        </authorList>
    </citation>
    <scope>NUCLEOTIDE SEQUENCE [LARGE SCALE GENOMIC DNA]</scope>
    <source>
        <strain evidence="3">PM4</strain>
    </source>
</reference>
<keyword evidence="1" id="KW-0472">Membrane</keyword>
<keyword evidence="1" id="KW-0812">Transmembrane</keyword>
<organism evidence="2 5">
    <name type="scientific">Cuniculiplasma divulgatum</name>
    <dbReference type="NCBI Taxonomy" id="1673428"/>
    <lineage>
        <taxon>Archaea</taxon>
        <taxon>Methanobacteriati</taxon>
        <taxon>Thermoplasmatota</taxon>
        <taxon>Thermoplasmata</taxon>
        <taxon>Thermoplasmatales</taxon>
        <taxon>Cuniculiplasmataceae</taxon>
        <taxon>Cuniculiplasma</taxon>
    </lineage>
</organism>
<dbReference type="EMBL" id="LT719092">
    <property type="protein sequence ID" value="SJK85045.1"/>
    <property type="molecule type" value="Genomic_DNA"/>
</dbReference>
<evidence type="ECO:0000256" key="1">
    <source>
        <dbReference type="SAM" id="Phobius"/>
    </source>
</evidence>
<evidence type="ECO:0000313" key="5">
    <source>
        <dbReference type="Proteomes" id="UP000195607"/>
    </source>
</evidence>
<evidence type="ECO:0000313" key="4">
    <source>
        <dbReference type="Proteomes" id="UP000187822"/>
    </source>
</evidence>
<protein>
    <submittedName>
        <fullName evidence="2">Multipass membrane protein</fullName>
    </submittedName>
</protein>
<accession>A0A1N5V525</accession>
<keyword evidence="4" id="KW-1185">Reference proteome</keyword>
<feature type="transmembrane region" description="Helical" evidence="1">
    <location>
        <begin position="202"/>
        <end position="233"/>
    </location>
</feature>
<gene>
    <name evidence="3" type="ORF">CPM_1242</name>
    <name evidence="2" type="ORF">CSP5_1240</name>
</gene>